<evidence type="ECO:0000313" key="12">
    <source>
        <dbReference type="Proteomes" id="UP001292094"/>
    </source>
</evidence>
<keyword evidence="5" id="KW-0418">Kinase</keyword>
<keyword evidence="12" id="KW-1185">Reference proteome</keyword>
<evidence type="ECO:0000256" key="3">
    <source>
        <dbReference type="ARBA" id="ARBA00022679"/>
    </source>
</evidence>
<dbReference type="PROSITE" id="PS00107">
    <property type="entry name" value="PROTEIN_KINASE_ATP"/>
    <property type="match status" value="1"/>
</dbReference>
<reference evidence="11" key="1">
    <citation type="submission" date="2023-11" db="EMBL/GenBank/DDBJ databases">
        <title>Genome assemblies of two species of porcelain crab, Petrolisthes cinctipes and Petrolisthes manimaculis (Anomura: Porcellanidae).</title>
        <authorList>
            <person name="Angst P."/>
        </authorList>
    </citation>
    <scope>NUCLEOTIDE SEQUENCE</scope>
    <source>
        <strain evidence="11">PB745_02</strain>
        <tissue evidence="11">Gill</tissue>
    </source>
</reference>
<dbReference type="InterPro" id="IPR000719">
    <property type="entry name" value="Prot_kinase_dom"/>
</dbReference>
<dbReference type="GO" id="GO:0005737">
    <property type="term" value="C:cytoplasm"/>
    <property type="evidence" value="ECO:0007669"/>
    <property type="project" value="TreeGrafter"/>
</dbReference>
<evidence type="ECO:0000256" key="8">
    <source>
        <dbReference type="RuleBase" id="RU000304"/>
    </source>
</evidence>
<evidence type="ECO:0000256" key="7">
    <source>
        <dbReference type="PROSITE-ProRule" id="PRU10141"/>
    </source>
</evidence>
<dbReference type="EMBL" id="JAWZYT010004204">
    <property type="protein sequence ID" value="KAK4294769.1"/>
    <property type="molecule type" value="Genomic_DNA"/>
</dbReference>
<feature type="compositionally biased region" description="Gly residues" evidence="9">
    <location>
        <begin position="322"/>
        <end position="333"/>
    </location>
</feature>
<dbReference type="Gene3D" id="1.10.510.10">
    <property type="entry name" value="Transferase(Phosphotransferase) domain 1"/>
    <property type="match status" value="1"/>
</dbReference>
<feature type="compositionally biased region" description="Low complexity" evidence="9">
    <location>
        <begin position="375"/>
        <end position="416"/>
    </location>
</feature>
<evidence type="ECO:0000256" key="4">
    <source>
        <dbReference type="ARBA" id="ARBA00022741"/>
    </source>
</evidence>
<organism evidence="11 12">
    <name type="scientific">Petrolisthes manimaculis</name>
    <dbReference type="NCBI Taxonomy" id="1843537"/>
    <lineage>
        <taxon>Eukaryota</taxon>
        <taxon>Metazoa</taxon>
        <taxon>Ecdysozoa</taxon>
        <taxon>Arthropoda</taxon>
        <taxon>Crustacea</taxon>
        <taxon>Multicrustacea</taxon>
        <taxon>Malacostraca</taxon>
        <taxon>Eumalacostraca</taxon>
        <taxon>Eucarida</taxon>
        <taxon>Decapoda</taxon>
        <taxon>Pleocyemata</taxon>
        <taxon>Anomura</taxon>
        <taxon>Galatheoidea</taxon>
        <taxon>Porcellanidae</taxon>
        <taxon>Petrolisthes</taxon>
    </lineage>
</organism>
<evidence type="ECO:0000313" key="11">
    <source>
        <dbReference type="EMBL" id="KAK4294769.1"/>
    </source>
</evidence>
<dbReference type="Pfam" id="PF00069">
    <property type="entry name" value="Pkinase"/>
    <property type="match status" value="1"/>
</dbReference>
<keyword evidence="3" id="KW-0808">Transferase</keyword>
<evidence type="ECO:0000256" key="2">
    <source>
        <dbReference type="ARBA" id="ARBA00022527"/>
    </source>
</evidence>
<keyword evidence="2 8" id="KW-0723">Serine/threonine-protein kinase</keyword>
<protein>
    <recommendedName>
        <fullName evidence="10">Protein kinase domain-containing protein</fullName>
    </recommendedName>
</protein>
<dbReference type="PANTHER" id="PTHR24058">
    <property type="entry name" value="DUAL SPECIFICITY PROTEIN KINASE"/>
    <property type="match status" value="1"/>
</dbReference>
<dbReference type="Gene3D" id="3.30.200.20">
    <property type="entry name" value="Phosphorylase Kinase, domain 1"/>
    <property type="match status" value="1"/>
</dbReference>
<dbReference type="GO" id="GO:0004674">
    <property type="term" value="F:protein serine/threonine kinase activity"/>
    <property type="evidence" value="ECO:0007669"/>
    <property type="project" value="UniProtKB-KW"/>
</dbReference>
<dbReference type="InterPro" id="IPR050494">
    <property type="entry name" value="Ser_Thr_dual-spec_kinase"/>
</dbReference>
<feature type="domain" description="Protein kinase" evidence="10">
    <location>
        <begin position="10"/>
        <end position="306"/>
    </location>
</feature>
<sequence length="431" mass="48417">VMHDHISYRYEILEVIGKGSFGQVIRAVDHKSGEHVAIKIIRNKKRFHHQALVEVKILDHLRRRDPDQHHSVIHMLDYFYFRNHLCITFELMGLNLYELIKKNNYQGFSLSLIKRFAFSLVQCLKLLHRENIIHCDLKPENVLLKQRGSSSIRIIDFGSSCYVHQRVYTYIQSRFYRSPEVILGLPYGLPIDMWSLGCILAELYTGYPLFPGENEVEQLACIMEVLTLPPHHLLIAASRRRLFFDSKGSPRCVTNSKGKKRRPGSRDLTSVLKCSDQNFVHFISRCLEWDPSARMTPEEALQHEWLRSSSLANASSSSSAVGSGGLVNGGGPRKSGPITQESTEDENYTLYTVYKSKRHREVSTAVLDVGSKQDTTSSTTANNTTTTTSSSSNTAAITTTTTTTSSNGNPDGSTSTENSLNDSGTFLPPIL</sequence>
<dbReference type="FunFam" id="1.10.510.10:FF:000112">
    <property type="entry name" value="Putative dual specificity tyrosine-phosphorylation-regulated kinase 2"/>
    <property type="match status" value="1"/>
</dbReference>
<gene>
    <name evidence="11" type="ORF">Pmani_032631</name>
</gene>
<keyword evidence="6 7" id="KW-0067">ATP-binding</keyword>
<dbReference type="PROSITE" id="PS00108">
    <property type="entry name" value="PROTEIN_KINASE_ST"/>
    <property type="match status" value="1"/>
</dbReference>
<evidence type="ECO:0000256" key="5">
    <source>
        <dbReference type="ARBA" id="ARBA00022777"/>
    </source>
</evidence>
<evidence type="ECO:0000256" key="1">
    <source>
        <dbReference type="ARBA" id="ARBA00008867"/>
    </source>
</evidence>
<proteinExistence type="inferred from homology"/>
<dbReference type="SUPFAM" id="SSF56112">
    <property type="entry name" value="Protein kinase-like (PK-like)"/>
    <property type="match status" value="1"/>
</dbReference>
<dbReference type="InterPro" id="IPR008271">
    <property type="entry name" value="Ser/Thr_kinase_AS"/>
</dbReference>
<dbReference type="AlphaFoldDB" id="A0AAE1TTL3"/>
<dbReference type="InterPro" id="IPR017441">
    <property type="entry name" value="Protein_kinase_ATP_BS"/>
</dbReference>
<keyword evidence="4 7" id="KW-0547">Nucleotide-binding</keyword>
<dbReference type="GO" id="GO:0005856">
    <property type="term" value="C:cytoskeleton"/>
    <property type="evidence" value="ECO:0007669"/>
    <property type="project" value="TreeGrafter"/>
</dbReference>
<dbReference type="InterPro" id="IPR011009">
    <property type="entry name" value="Kinase-like_dom_sf"/>
</dbReference>
<dbReference type="PANTHER" id="PTHR24058:SF22">
    <property type="entry name" value="DUAL SPECIFICITY TYROSINE-PHOSPHORYLATION-REGULATED KINASE 4"/>
    <property type="match status" value="1"/>
</dbReference>
<feature type="region of interest" description="Disordered" evidence="9">
    <location>
        <begin position="365"/>
        <end position="431"/>
    </location>
</feature>
<evidence type="ECO:0000256" key="6">
    <source>
        <dbReference type="ARBA" id="ARBA00022840"/>
    </source>
</evidence>
<evidence type="ECO:0000259" key="10">
    <source>
        <dbReference type="PROSITE" id="PS50011"/>
    </source>
</evidence>
<name>A0AAE1TTL3_9EUCA</name>
<dbReference type="SMART" id="SM00220">
    <property type="entry name" value="S_TKc"/>
    <property type="match status" value="1"/>
</dbReference>
<accession>A0AAE1TTL3</accession>
<evidence type="ECO:0000256" key="9">
    <source>
        <dbReference type="SAM" id="MobiDB-lite"/>
    </source>
</evidence>
<feature type="binding site" evidence="7">
    <location>
        <position position="39"/>
    </location>
    <ligand>
        <name>ATP</name>
        <dbReference type="ChEBI" id="CHEBI:30616"/>
    </ligand>
</feature>
<dbReference type="GO" id="GO:0005634">
    <property type="term" value="C:nucleus"/>
    <property type="evidence" value="ECO:0007669"/>
    <property type="project" value="TreeGrafter"/>
</dbReference>
<dbReference type="PROSITE" id="PS50011">
    <property type="entry name" value="PROTEIN_KINASE_DOM"/>
    <property type="match status" value="1"/>
</dbReference>
<dbReference type="GO" id="GO:0005524">
    <property type="term" value="F:ATP binding"/>
    <property type="evidence" value="ECO:0007669"/>
    <property type="project" value="UniProtKB-UniRule"/>
</dbReference>
<comment type="caution">
    <text evidence="11">The sequence shown here is derived from an EMBL/GenBank/DDBJ whole genome shotgun (WGS) entry which is preliminary data.</text>
</comment>
<comment type="similarity">
    <text evidence="1">Belongs to the protein kinase superfamily. CMGC Ser/Thr protein kinase family. MNB/DYRK subfamily.</text>
</comment>
<dbReference type="Proteomes" id="UP001292094">
    <property type="component" value="Unassembled WGS sequence"/>
</dbReference>
<feature type="non-terminal residue" evidence="11">
    <location>
        <position position="431"/>
    </location>
</feature>
<feature type="region of interest" description="Disordered" evidence="9">
    <location>
        <begin position="314"/>
        <end position="344"/>
    </location>
</feature>